<dbReference type="AlphaFoldDB" id="A0A927AUU0"/>
<dbReference type="Proteomes" id="UP000598820">
    <property type="component" value="Unassembled WGS sequence"/>
</dbReference>
<dbReference type="RefSeq" id="WP_190891700.1">
    <property type="nucleotide sequence ID" value="NZ_JACWZY010000037.1"/>
</dbReference>
<dbReference type="PROSITE" id="PS50893">
    <property type="entry name" value="ABC_TRANSPORTER_2"/>
    <property type="match status" value="1"/>
</dbReference>
<dbReference type="Gene3D" id="3.40.50.300">
    <property type="entry name" value="P-loop containing nucleotide triphosphate hydrolases"/>
    <property type="match status" value="1"/>
</dbReference>
<dbReference type="GO" id="GO:0022857">
    <property type="term" value="F:transmembrane transporter activity"/>
    <property type="evidence" value="ECO:0007669"/>
    <property type="project" value="TreeGrafter"/>
</dbReference>
<dbReference type="PANTHER" id="PTHR24220:SF86">
    <property type="entry name" value="ABC TRANSPORTER ABCH.1"/>
    <property type="match status" value="1"/>
</dbReference>
<dbReference type="SUPFAM" id="SSF52540">
    <property type="entry name" value="P-loop containing nucleoside triphosphate hydrolases"/>
    <property type="match status" value="1"/>
</dbReference>
<name>A0A927AUU0_9BACT</name>
<reference evidence="5" key="1">
    <citation type="submission" date="2020-09" db="EMBL/GenBank/DDBJ databases">
        <authorList>
            <person name="Kim M.K."/>
        </authorList>
    </citation>
    <scope>NUCLEOTIDE SEQUENCE</scope>
    <source>
        <strain evidence="5">BT702</strain>
    </source>
</reference>
<dbReference type="GO" id="GO:0016887">
    <property type="term" value="F:ATP hydrolysis activity"/>
    <property type="evidence" value="ECO:0007669"/>
    <property type="project" value="InterPro"/>
</dbReference>
<dbReference type="InterPro" id="IPR003439">
    <property type="entry name" value="ABC_transporter-like_ATP-bd"/>
</dbReference>
<proteinExistence type="predicted"/>
<evidence type="ECO:0000313" key="5">
    <source>
        <dbReference type="EMBL" id="MBD2704816.1"/>
    </source>
</evidence>
<organism evidence="5 6">
    <name type="scientific">Spirosoma profusum</name>
    <dbReference type="NCBI Taxonomy" id="2771354"/>
    <lineage>
        <taxon>Bacteria</taxon>
        <taxon>Pseudomonadati</taxon>
        <taxon>Bacteroidota</taxon>
        <taxon>Cytophagia</taxon>
        <taxon>Cytophagales</taxon>
        <taxon>Cytophagaceae</taxon>
        <taxon>Spirosoma</taxon>
    </lineage>
</organism>
<evidence type="ECO:0000256" key="2">
    <source>
        <dbReference type="ARBA" id="ARBA00022741"/>
    </source>
</evidence>
<dbReference type="InterPro" id="IPR025662">
    <property type="entry name" value="Sigma_54_int_dom_ATP-bd_1"/>
</dbReference>
<dbReference type="InterPro" id="IPR003593">
    <property type="entry name" value="AAA+_ATPase"/>
</dbReference>
<dbReference type="GO" id="GO:0005524">
    <property type="term" value="F:ATP binding"/>
    <property type="evidence" value="ECO:0007669"/>
    <property type="project" value="UniProtKB-KW"/>
</dbReference>
<dbReference type="SMART" id="SM00382">
    <property type="entry name" value="AAA"/>
    <property type="match status" value="1"/>
</dbReference>
<keyword evidence="2" id="KW-0547">Nucleotide-binding</keyword>
<keyword evidence="6" id="KW-1185">Reference proteome</keyword>
<evidence type="ECO:0000313" key="6">
    <source>
        <dbReference type="Proteomes" id="UP000598820"/>
    </source>
</evidence>
<dbReference type="EMBL" id="JACWZY010000037">
    <property type="protein sequence ID" value="MBD2704816.1"/>
    <property type="molecule type" value="Genomic_DNA"/>
</dbReference>
<dbReference type="InterPro" id="IPR017871">
    <property type="entry name" value="ABC_transporter-like_CS"/>
</dbReference>
<accession>A0A927AUU0</accession>
<evidence type="ECO:0000256" key="1">
    <source>
        <dbReference type="ARBA" id="ARBA00022448"/>
    </source>
</evidence>
<dbReference type="PROSITE" id="PS00675">
    <property type="entry name" value="SIGMA54_INTERACT_1"/>
    <property type="match status" value="1"/>
</dbReference>
<gene>
    <name evidence="5" type="ORF">IC229_29565</name>
</gene>
<protein>
    <submittedName>
        <fullName evidence="5">ABC transporter ATP-binding protein</fullName>
    </submittedName>
</protein>
<dbReference type="PROSITE" id="PS00211">
    <property type="entry name" value="ABC_TRANSPORTER_1"/>
    <property type="match status" value="1"/>
</dbReference>
<dbReference type="CDD" id="cd03255">
    <property type="entry name" value="ABC_MJ0796_LolCDE_FtsE"/>
    <property type="match status" value="1"/>
</dbReference>
<dbReference type="GO" id="GO:0005886">
    <property type="term" value="C:plasma membrane"/>
    <property type="evidence" value="ECO:0007669"/>
    <property type="project" value="TreeGrafter"/>
</dbReference>
<comment type="caution">
    <text evidence="5">The sequence shown here is derived from an EMBL/GenBank/DDBJ whole genome shotgun (WGS) entry which is preliminary data.</text>
</comment>
<evidence type="ECO:0000259" key="4">
    <source>
        <dbReference type="PROSITE" id="PS50893"/>
    </source>
</evidence>
<keyword evidence="1" id="KW-0813">Transport</keyword>
<dbReference type="InterPro" id="IPR027417">
    <property type="entry name" value="P-loop_NTPase"/>
</dbReference>
<feature type="domain" description="ABC transporter" evidence="4">
    <location>
        <begin position="7"/>
        <end position="220"/>
    </location>
</feature>
<dbReference type="Pfam" id="PF00005">
    <property type="entry name" value="ABC_tran"/>
    <property type="match status" value="1"/>
</dbReference>
<dbReference type="InterPro" id="IPR017911">
    <property type="entry name" value="MacB-like_ATP-bd"/>
</dbReference>
<dbReference type="PANTHER" id="PTHR24220">
    <property type="entry name" value="IMPORT ATP-BINDING PROTEIN"/>
    <property type="match status" value="1"/>
</dbReference>
<evidence type="ECO:0000256" key="3">
    <source>
        <dbReference type="ARBA" id="ARBA00022840"/>
    </source>
</evidence>
<dbReference type="InterPro" id="IPR015854">
    <property type="entry name" value="ABC_transpr_LolD-like"/>
</dbReference>
<sequence>MSNDSFIKIENLYKFYGDSKSGFFALYDISVEFKAGSFVVILGESGSGKSTLLKTISGLIKPSKGNVFFRDKDLSQLTTAQLAEIRRNYYGFVFQDIGLLDHLMCFENIQFPDLNFDISLVRDLASYFNISHIMHKYPSKISLGEKQRVSLARALYKQPEILIADEPTANLDWKNARISIELIKKYTQDGTTVFLATHDERILDYATDTIRLQKGNLIKTK</sequence>
<keyword evidence="3 5" id="KW-0067">ATP-binding</keyword>